<name>A0A3B3ILE9_ORYLA</name>
<dbReference type="AlphaFoldDB" id="A0A3B3ILE9"/>
<accession>A0A3B3ILE9</accession>
<evidence type="ECO:0000256" key="1">
    <source>
        <dbReference type="ARBA" id="ARBA00005964"/>
    </source>
</evidence>
<protein>
    <recommendedName>
        <fullName evidence="2">Carboxylesterase type B domain-containing protein</fullName>
    </recommendedName>
</protein>
<organism evidence="3 4">
    <name type="scientific">Oryzias latipes</name>
    <name type="common">Japanese rice fish</name>
    <name type="synonym">Japanese killifish</name>
    <dbReference type="NCBI Taxonomy" id="8090"/>
    <lineage>
        <taxon>Eukaryota</taxon>
        <taxon>Metazoa</taxon>
        <taxon>Chordata</taxon>
        <taxon>Craniata</taxon>
        <taxon>Vertebrata</taxon>
        <taxon>Euteleostomi</taxon>
        <taxon>Actinopterygii</taxon>
        <taxon>Neopterygii</taxon>
        <taxon>Teleostei</taxon>
        <taxon>Neoteleostei</taxon>
        <taxon>Acanthomorphata</taxon>
        <taxon>Ovalentaria</taxon>
        <taxon>Atherinomorphae</taxon>
        <taxon>Beloniformes</taxon>
        <taxon>Adrianichthyidae</taxon>
        <taxon>Oryziinae</taxon>
        <taxon>Oryzias</taxon>
    </lineage>
</organism>
<dbReference type="InterPro" id="IPR002018">
    <property type="entry name" value="CarbesteraseB"/>
</dbReference>
<dbReference type="Proteomes" id="UP000001038">
    <property type="component" value="Chromosome 6"/>
</dbReference>
<dbReference type="PANTHER" id="PTHR11559">
    <property type="entry name" value="CARBOXYLESTERASE"/>
    <property type="match status" value="1"/>
</dbReference>
<dbReference type="InterPro" id="IPR029058">
    <property type="entry name" value="AB_hydrolase_fold"/>
</dbReference>
<reference evidence="3" key="3">
    <citation type="submission" date="2025-09" db="UniProtKB">
        <authorList>
            <consortium name="Ensembl"/>
        </authorList>
    </citation>
    <scope>IDENTIFICATION</scope>
    <source>
        <strain evidence="3">Hd-rR</strain>
    </source>
</reference>
<evidence type="ECO:0000313" key="4">
    <source>
        <dbReference type="Proteomes" id="UP000001038"/>
    </source>
</evidence>
<keyword evidence="4" id="KW-1185">Reference proteome</keyword>
<comment type="similarity">
    <text evidence="1">Belongs to the type-B carboxylesterase/lipase family.</text>
</comment>
<proteinExistence type="inferred from homology"/>
<reference evidence="3 4" key="1">
    <citation type="journal article" date="2007" name="Nature">
        <title>The medaka draft genome and insights into vertebrate genome evolution.</title>
        <authorList>
            <person name="Kasahara M."/>
            <person name="Naruse K."/>
            <person name="Sasaki S."/>
            <person name="Nakatani Y."/>
            <person name="Qu W."/>
            <person name="Ahsan B."/>
            <person name="Yamada T."/>
            <person name="Nagayasu Y."/>
            <person name="Doi K."/>
            <person name="Kasai Y."/>
            <person name="Jindo T."/>
            <person name="Kobayashi D."/>
            <person name="Shimada A."/>
            <person name="Toyoda A."/>
            <person name="Kuroki Y."/>
            <person name="Fujiyama A."/>
            <person name="Sasaki T."/>
            <person name="Shimizu A."/>
            <person name="Asakawa S."/>
            <person name="Shimizu N."/>
            <person name="Hashimoto S."/>
            <person name="Yang J."/>
            <person name="Lee Y."/>
            <person name="Matsushima K."/>
            <person name="Sugano S."/>
            <person name="Sakaizumi M."/>
            <person name="Narita T."/>
            <person name="Ohishi K."/>
            <person name="Haga S."/>
            <person name="Ohta F."/>
            <person name="Nomoto H."/>
            <person name="Nogata K."/>
            <person name="Morishita T."/>
            <person name="Endo T."/>
            <person name="Shin-I T."/>
            <person name="Takeda H."/>
            <person name="Morishita S."/>
            <person name="Kohara Y."/>
        </authorList>
    </citation>
    <scope>NUCLEOTIDE SEQUENCE [LARGE SCALE GENOMIC DNA]</scope>
    <source>
        <strain evidence="3 4">Hd-rR</strain>
    </source>
</reference>
<dbReference type="Ensembl" id="ENSORLT00000038814.1">
    <property type="protein sequence ID" value="ENSORLP00000045003.1"/>
    <property type="gene ID" value="ENSORLG00000023531.1"/>
</dbReference>
<dbReference type="Bgee" id="ENSORLG00000023531">
    <property type="expression patterns" value="Expressed in intestine and 12 other cell types or tissues"/>
</dbReference>
<dbReference type="GeneTree" id="ENSGT00940000155200"/>
<evidence type="ECO:0000313" key="3">
    <source>
        <dbReference type="Ensembl" id="ENSORLP00000045003.1"/>
    </source>
</evidence>
<dbReference type="Gene3D" id="3.40.50.1820">
    <property type="entry name" value="alpha/beta hydrolase"/>
    <property type="match status" value="1"/>
</dbReference>
<evidence type="ECO:0000259" key="2">
    <source>
        <dbReference type="Pfam" id="PF00135"/>
    </source>
</evidence>
<dbReference type="Pfam" id="PF00135">
    <property type="entry name" value="COesterase"/>
    <property type="match status" value="1"/>
</dbReference>
<reference evidence="3" key="2">
    <citation type="submission" date="2025-08" db="UniProtKB">
        <authorList>
            <consortium name="Ensembl"/>
        </authorList>
    </citation>
    <scope>IDENTIFICATION</scope>
    <source>
        <strain evidence="3">Hd-rR</strain>
    </source>
</reference>
<dbReference type="SUPFAM" id="SSF53474">
    <property type="entry name" value="alpha/beta-Hydrolases"/>
    <property type="match status" value="1"/>
</dbReference>
<feature type="domain" description="Carboxylesterase type B" evidence="2">
    <location>
        <begin position="59"/>
        <end position="174"/>
    </location>
</feature>
<dbReference type="InterPro" id="IPR050309">
    <property type="entry name" value="Type-B_Carboxylest/Lipase"/>
</dbReference>
<sequence>CTFHRTFFYPSWRKWLGRGKSGHLCLDCCPRDSVPDKRRKMDGDGWISHVQKTEYFLLLTDSGVPVYLYEYQYPPSFLQKTRPSFVKCDHGDELFTVLGFCFTTTDVKINAKCTSEEEELSKLMMNYWGNFARTGSPNAKNLAHWPKYGADEEYLIIALNKQTVDQSLKKERFLFATEVLPEKIRQHKGNEEHTLIITLFLFSFVFCFD</sequence>